<dbReference type="InterPro" id="IPR007546">
    <property type="entry name" value="DUF503"/>
</dbReference>
<dbReference type="PANTHER" id="PTHR36441:SF1">
    <property type="entry name" value="DUF503 DOMAIN-CONTAINING PROTEIN"/>
    <property type="match status" value="1"/>
</dbReference>
<dbReference type="SUPFAM" id="SSF103007">
    <property type="entry name" value="Hypothetical protein TT1725"/>
    <property type="match status" value="1"/>
</dbReference>
<evidence type="ECO:0000313" key="1">
    <source>
        <dbReference type="EMBL" id="HGW59976.1"/>
    </source>
</evidence>
<accession>A0A7C4XS95</accession>
<proteinExistence type="predicted"/>
<organism evidence="1">
    <name type="scientific">Caldisericum exile</name>
    <dbReference type="NCBI Taxonomy" id="693075"/>
    <lineage>
        <taxon>Bacteria</taxon>
        <taxon>Pseudomonadati</taxon>
        <taxon>Caldisericota/Cryosericota group</taxon>
        <taxon>Caldisericota</taxon>
        <taxon>Caldisericia</taxon>
        <taxon>Caldisericales</taxon>
        <taxon>Caldisericaceae</taxon>
        <taxon>Caldisericum</taxon>
    </lineage>
</organism>
<comment type="caution">
    <text evidence="1">The sequence shown here is derived from an EMBL/GenBank/DDBJ whole genome shotgun (WGS) entry which is preliminary data.</text>
</comment>
<protein>
    <submittedName>
        <fullName evidence="1">DUF503 domain-containing protein</fullName>
    </submittedName>
</protein>
<dbReference type="PANTHER" id="PTHR36441">
    <property type="entry name" value="HYPOTHETICAL CYTOSOLIC PROTEIN"/>
    <property type="match status" value="1"/>
</dbReference>
<sequence>MIIGVLNVKCVVPDALSLKDKRQVTQSLERKLRNNFNISIGEESNDSWKDVHMTIVSVNSDRSHLFSTLSKITQFIQSEPRIILEDYSIEIL</sequence>
<dbReference type="AlphaFoldDB" id="A0A7C4XS95"/>
<dbReference type="Gene3D" id="3.30.70.1120">
    <property type="entry name" value="TT1725-like"/>
    <property type="match status" value="1"/>
</dbReference>
<reference evidence="1" key="1">
    <citation type="journal article" date="2020" name="mSystems">
        <title>Genome- and Community-Level Interaction Insights into Carbon Utilization and Element Cycling Functions of Hydrothermarchaeota in Hydrothermal Sediment.</title>
        <authorList>
            <person name="Zhou Z."/>
            <person name="Liu Y."/>
            <person name="Xu W."/>
            <person name="Pan J."/>
            <person name="Luo Z.H."/>
            <person name="Li M."/>
        </authorList>
    </citation>
    <scope>NUCLEOTIDE SEQUENCE [LARGE SCALE GENOMIC DNA]</scope>
    <source>
        <strain evidence="1">SpSt-794</strain>
    </source>
</reference>
<name>A0A7C4XS95_9BACT</name>
<dbReference type="InterPro" id="IPR036746">
    <property type="entry name" value="TT1725-like_sf"/>
</dbReference>
<dbReference type="EMBL" id="DTHV01000024">
    <property type="protein sequence ID" value="HGW59976.1"/>
    <property type="molecule type" value="Genomic_DNA"/>
</dbReference>
<dbReference type="Pfam" id="PF04456">
    <property type="entry name" value="DUF503"/>
    <property type="match status" value="1"/>
</dbReference>
<gene>
    <name evidence="1" type="ORF">ENV82_00815</name>
</gene>